<name>A0AAV7FZD2_DENCH</name>
<reference evidence="4 5" key="1">
    <citation type="journal article" date="2021" name="Hortic Res">
        <title>Chromosome-scale assembly of the Dendrobium chrysotoxum genome enhances the understanding of orchid evolution.</title>
        <authorList>
            <person name="Zhang Y."/>
            <person name="Zhang G.Q."/>
            <person name="Zhang D."/>
            <person name="Liu X.D."/>
            <person name="Xu X.Y."/>
            <person name="Sun W.H."/>
            <person name="Yu X."/>
            <person name="Zhu X."/>
            <person name="Wang Z.W."/>
            <person name="Zhao X."/>
            <person name="Zhong W.Y."/>
            <person name="Chen H."/>
            <person name="Yin W.L."/>
            <person name="Huang T."/>
            <person name="Niu S.C."/>
            <person name="Liu Z.J."/>
        </authorList>
    </citation>
    <scope>NUCLEOTIDE SEQUENCE [LARGE SCALE GENOMIC DNA]</scope>
    <source>
        <strain evidence="4">Lindl</strain>
    </source>
</reference>
<evidence type="ECO:0000256" key="2">
    <source>
        <dbReference type="ARBA" id="ARBA00023098"/>
    </source>
</evidence>
<dbReference type="AlphaFoldDB" id="A0AAV7FZD2"/>
<dbReference type="GO" id="GO:0009395">
    <property type="term" value="P:phospholipid catabolic process"/>
    <property type="evidence" value="ECO:0007669"/>
    <property type="project" value="TreeGrafter"/>
</dbReference>
<evidence type="ECO:0000256" key="3">
    <source>
        <dbReference type="SAM" id="MobiDB-lite"/>
    </source>
</evidence>
<accession>A0AAV7FZD2</accession>
<sequence>MSRSAISSQEMIISGSRRRQRRAEMEQGGPDNASRGGGGGVWKGVAGSRLGTRLYVVEIFHTTTEDVLLHGDLDLYIIEARNLPNKDMFTEQLRRCFTVCSLALPFRSKPRSLNHHHHPKAHIAKAITRDPYVTILFTGATDNYVCGAQLIGNASIPAGEMAATGELVEKWLQILGPSGPPLKHAPSLHVKLRFTPASKNPIAGNPQRLGVQGTYFPVRRGGMVTLYQDAHVKEMDLQAIHLEEGRVFRQGTCWEDMCHAILKAHQLIYIVGWSIYDKVRLVH</sequence>
<keyword evidence="2" id="KW-0443">Lipid metabolism</keyword>
<comment type="caution">
    <text evidence="4">The sequence shown here is derived from an EMBL/GenBank/DDBJ whole genome shotgun (WGS) entry which is preliminary data.</text>
</comment>
<keyword evidence="5" id="KW-1185">Reference proteome</keyword>
<evidence type="ECO:0000313" key="4">
    <source>
        <dbReference type="EMBL" id="KAH0449232.1"/>
    </source>
</evidence>
<feature type="region of interest" description="Disordered" evidence="3">
    <location>
        <begin position="1"/>
        <end position="40"/>
    </location>
</feature>
<dbReference type="EMBL" id="JAGFBR010000019">
    <property type="protein sequence ID" value="KAH0449232.1"/>
    <property type="molecule type" value="Genomic_DNA"/>
</dbReference>
<proteinExistence type="predicted"/>
<feature type="compositionally biased region" description="Polar residues" evidence="3">
    <location>
        <begin position="1"/>
        <end position="11"/>
    </location>
</feature>
<organism evidence="4 5">
    <name type="scientific">Dendrobium chrysotoxum</name>
    <name type="common">Orchid</name>
    <dbReference type="NCBI Taxonomy" id="161865"/>
    <lineage>
        <taxon>Eukaryota</taxon>
        <taxon>Viridiplantae</taxon>
        <taxon>Streptophyta</taxon>
        <taxon>Embryophyta</taxon>
        <taxon>Tracheophyta</taxon>
        <taxon>Spermatophyta</taxon>
        <taxon>Magnoliopsida</taxon>
        <taxon>Liliopsida</taxon>
        <taxon>Asparagales</taxon>
        <taxon>Orchidaceae</taxon>
        <taxon>Epidendroideae</taxon>
        <taxon>Malaxideae</taxon>
        <taxon>Dendrobiinae</taxon>
        <taxon>Dendrobium</taxon>
    </lineage>
</organism>
<dbReference type="InterPro" id="IPR035892">
    <property type="entry name" value="C2_domain_sf"/>
</dbReference>
<dbReference type="Proteomes" id="UP000775213">
    <property type="component" value="Unassembled WGS sequence"/>
</dbReference>
<dbReference type="PANTHER" id="PTHR18896">
    <property type="entry name" value="PHOSPHOLIPASE D"/>
    <property type="match status" value="1"/>
</dbReference>
<dbReference type="GO" id="GO:0004630">
    <property type="term" value="F:phospholipase D activity"/>
    <property type="evidence" value="ECO:0007669"/>
    <property type="project" value="TreeGrafter"/>
</dbReference>
<dbReference type="InterPro" id="IPR015679">
    <property type="entry name" value="PLipase_D_fam"/>
</dbReference>
<keyword evidence="1" id="KW-0677">Repeat</keyword>
<dbReference type="PANTHER" id="PTHR18896:SF60">
    <property type="entry name" value="PHOSPHOLIPASE D"/>
    <property type="match status" value="1"/>
</dbReference>
<dbReference type="GO" id="GO:0005886">
    <property type="term" value="C:plasma membrane"/>
    <property type="evidence" value="ECO:0007669"/>
    <property type="project" value="TreeGrafter"/>
</dbReference>
<gene>
    <name evidence="4" type="ORF">IEQ34_023032</name>
</gene>
<evidence type="ECO:0000313" key="5">
    <source>
        <dbReference type="Proteomes" id="UP000775213"/>
    </source>
</evidence>
<dbReference type="SUPFAM" id="SSF49562">
    <property type="entry name" value="C2 domain (Calcium/lipid-binding domain, CaLB)"/>
    <property type="match status" value="1"/>
</dbReference>
<evidence type="ECO:0000256" key="1">
    <source>
        <dbReference type="ARBA" id="ARBA00022737"/>
    </source>
</evidence>
<protein>
    <submittedName>
        <fullName evidence="4">Uncharacterized protein</fullName>
    </submittedName>
</protein>